<dbReference type="GO" id="GO:0004672">
    <property type="term" value="F:protein kinase activity"/>
    <property type="evidence" value="ECO:0007669"/>
    <property type="project" value="InterPro"/>
</dbReference>
<dbReference type="Gene3D" id="2.10.25.10">
    <property type="entry name" value="Laminin"/>
    <property type="match status" value="1"/>
</dbReference>
<evidence type="ECO:0000256" key="7">
    <source>
        <dbReference type="PROSITE-ProRule" id="PRU00076"/>
    </source>
</evidence>
<evidence type="ECO:0000259" key="12">
    <source>
        <dbReference type="PROSITE" id="PS50026"/>
    </source>
</evidence>
<feature type="compositionally biased region" description="Basic and acidic residues" evidence="9">
    <location>
        <begin position="855"/>
        <end position="867"/>
    </location>
</feature>
<dbReference type="SMART" id="SM00179">
    <property type="entry name" value="EGF_CA"/>
    <property type="match status" value="1"/>
</dbReference>
<dbReference type="Gene3D" id="2.60.40.2080">
    <property type="match status" value="3"/>
</dbReference>
<reference evidence="17" key="1">
    <citation type="journal article" date="2017" name="bioRxiv">
        <title>Comparative analysis of the genomes of Stylophora pistillata and Acropora digitifera provides evidence for extensive differences between species of corals.</title>
        <authorList>
            <person name="Voolstra C.R."/>
            <person name="Li Y."/>
            <person name="Liew Y.J."/>
            <person name="Baumgarten S."/>
            <person name="Zoccola D."/>
            <person name="Flot J.-F."/>
            <person name="Tambutte S."/>
            <person name="Allemand D."/>
            <person name="Aranda M."/>
        </authorList>
    </citation>
    <scope>NUCLEOTIDE SEQUENCE [LARGE SCALE GENOMIC DNA]</scope>
</reference>
<dbReference type="Pfam" id="PF07714">
    <property type="entry name" value="PK_Tyr_Ser-Thr"/>
    <property type="match status" value="1"/>
</dbReference>
<dbReference type="InterPro" id="IPR001849">
    <property type="entry name" value="PH_domain"/>
</dbReference>
<dbReference type="Gene3D" id="1.10.510.10">
    <property type="entry name" value="Transferase(Phosphotransferase) domain 1"/>
    <property type="match status" value="1"/>
</dbReference>
<dbReference type="Pfam" id="PF00147">
    <property type="entry name" value="Fibrinogen_C"/>
    <property type="match status" value="1"/>
</dbReference>
<dbReference type="InterPro" id="IPR016186">
    <property type="entry name" value="C-type_lectin-like/link_sf"/>
</dbReference>
<dbReference type="InterPro" id="IPR018378">
    <property type="entry name" value="C-type_lectin_CS"/>
</dbReference>
<dbReference type="Gene3D" id="2.30.29.30">
    <property type="entry name" value="Pleckstrin-homology domain (PH domain)/Phosphotyrosine-binding domain (PTB)"/>
    <property type="match status" value="1"/>
</dbReference>
<dbReference type="PROSITE" id="PS00615">
    <property type="entry name" value="C_TYPE_LECTIN_1"/>
    <property type="match status" value="1"/>
</dbReference>
<dbReference type="InterPro" id="IPR037221">
    <property type="entry name" value="H-type_lectin_dom_sf"/>
</dbReference>
<dbReference type="Pfam" id="PF07648">
    <property type="entry name" value="Kazal_2"/>
    <property type="match status" value="1"/>
</dbReference>
<dbReference type="PROSITE" id="PS00010">
    <property type="entry name" value="ASX_HYDROXYL"/>
    <property type="match status" value="1"/>
</dbReference>
<dbReference type="InterPro" id="IPR000719">
    <property type="entry name" value="Prot_kinase_dom"/>
</dbReference>
<gene>
    <name evidence="16" type="primary">Btk29A</name>
    <name evidence="16" type="ORF">AWC38_SpisGene2145</name>
</gene>
<dbReference type="InterPro" id="IPR049883">
    <property type="entry name" value="NOTCH1_EGF-like"/>
</dbReference>
<keyword evidence="16" id="KW-0418">Kinase</keyword>
<keyword evidence="6" id="KW-1015">Disulfide bond</keyword>
<dbReference type="Gene3D" id="2.60.120.1000">
    <property type="match status" value="1"/>
</dbReference>
<evidence type="ECO:0000256" key="1">
    <source>
        <dbReference type="ARBA" id="ARBA00022536"/>
    </source>
</evidence>
<evidence type="ECO:0000313" key="17">
    <source>
        <dbReference type="Proteomes" id="UP000225706"/>
    </source>
</evidence>
<keyword evidence="5" id="KW-0067">ATP-binding</keyword>
<feature type="domain" description="Kazal-like" evidence="15">
    <location>
        <begin position="1356"/>
        <end position="1410"/>
    </location>
</feature>
<dbReference type="Gene3D" id="3.10.100.10">
    <property type="entry name" value="Mannose-Binding Protein A, subunit A"/>
    <property type="match status" value="1"/>
</dbReference>
<accession>A0A2B4SQS3</accession>
<proteinExistence type="predicted"/>
<evidence type="ECO:0000256" key="6">
    <source>
        <dbReference type="ARBA" id="ARBA00023157"/>
    </source>
</evidence>
<dbReference type="InterPro" id="IPR000742">
    <property type="entry name" value="EGF"/>
</dbReference>
<feature type="domain" description="EGF-like" evidence="12">
    <location>
        <begin position="1822"/>
        <end position="1860"/>
    </location>
</feature>
<feature type="coiled-coil region" evidence="8">
    <location>
        <begin position="765"/>
        <end position="830"/>
    </location>
</feature>
<dbReference type="Gene3D" id="3.30.60.30">
    <property type="match status" value="1"/>
</dbReference>
<dbReference type="InterPro" id="IPR001881">
    <property type="entry name" value="EGF-like_Ca-bd_dom"/>
</dbReference>
<dbReference type="PROSITE" id="PS50011">
    <property type="entry name" value="PROTEIN_KINASE_DOM"/>
    <property type="match status" value="1"/>
</dbReference>
<protein>
    <submittedName>
        <fullName evidence="16">Tyrosine-protein kinase Btk29A</fullName>
    </submittedName>
</protein>
<keyword evidence="16" id="KW-0808">Transferase</keyword>
<dbReference type="FunFam" id="2.10.25.10:FF:000038">
    <property type="entry name" value="Fibrillin 2"/>
    <property type="match status" value="1"/>
</dbReference>
<organism evidence="16 17">
    <name type="scientific">Stylophora pistillata</name>
    <name type="common">Smooth cauliflower coral</name>
    <dbReference type="NCBI Taxonomy" id="50429"/>
    <lineage>
        <taxon>Eukaryota</taxon>
        <taxon>Metazoa</taxon>
        <taxon>Cnidaria</taxon>
        <taxon>Anthozoa</taxon>
        <taxon>Hexacorallia</taxon>
        <taxon>Scleractinia</taxon>
        <taxon>Astrocoeniina</taxon>
        <taxon>Pocilloporidae</taxon>
        <taxon>Stylophora</taxon>
    </lineage>
</organism>
<dbReference type="InterPro" id="IPR011009">
    <property type="entry name" value="Kinase-like_dom_sf"/>
</dbReference>
<dbReference type="InterPro" id="IPR001304">
    <property type="entry name" value="C-type_lectin-like"/>
</dbReference>
<dbReference type="InterPro" id="IPR050198">
    <property type="entry name" value="Non-receptor_tyrosine_kinases"/>
</dbReference>
<keyword evidence="2" id="KW-0732">Signal</keyword>
<dbReference type="SUPFAM" id="SSF57196">
    <property type="entry name" value="EGF/Laminin"/>
    <property type="match status" value="1"/>
</dbReference>
<dbReference type="PANTHER" id="PTHR24418">
    <property type="entry name" value="TYROSINE-PROTEIN KINASE"/>
    <property type="match status" value="1"/>
</dbReference>
<evidence type="ECO:0000259" key="14">
    <source>
        <dbReference type="PROSITE" id="PS51406"/>
    </source>
</evidence>
<dbReference type="SMART" id="SM00034">
    <property type="entry name" value="CLECT"/>
    <property type="match status" value="1"/>
</dbReference>
<dbReference type="Pfam" id="PF00169">
    <property type="entry name" value="PH"/>
    <property type="match status" value="1"/>
</dbReference>
<dbReference type="InterPro" id="IPR000152">
    <property type="entry name" value="EGF-type_Asp/Asn_hydroxyl_site"/>
</dbReference>
<evidence type="ECO:0000259" key="11">
    <source>
        <dbReference type="PROSITE" id="PS50011"/>
    </source>
</evidence>
<evidence type="ECO:0000256" key="8">
    <source>
        <dbReference type="SAM" id="Coils"/>
    </source>
</evidence>
<comment type="caution">
    <text evidence="16">The sequence shown here is derived from an EMBL/GenBank/DDBJ whole genome shotgun (WGS) entry which is preliminary data.</text>
</comment>
<dbReference type="InterPro" id="IPR018097">
    <property type="entry name" value="EGF_Ca-bd_CS"/>
</dbReference>
<dbReference type="PROSITE" id="PS50026">
    <property type="entry name" value="EGF_3"/>
    <property type="match status" value="1"/>
</dbReference>
<dbReference type="Pfam" id="PF00059">
    <property type="entry name" value="Lectin_C"/>
    <property type="match status" value="1"/>
</dbReference>
<keyword evidence="8" id="KW-0175">Coiled coil</keyword>
<keyword evidence="1 7" id="KW-0245">EGF-like domain</keyword>
<dbReference type="PROSITE" id="PS50041">
    <property type="entry name" value="C_TYPE_LECTIN_2"/>
    <property type="match status" value="1"/>
</dbReference>
<dbReference type="GO" id="GO:0005509">
    <property type="term" value="F:calcium ion binding"/>
    <property type="evidence" value="ECO:0007669"/>
    <property type="project" value="InterPro"/>
</dbReference>
<feature type="domain" description="Protein kinase" evidence="11">
    <location>
        <begin position="275"/>
        <end position="523"/>
    </location>
</feature>
<dbReference type="InterPro" id="IPR036058">
    <property type="entry name" value="Kazal_dom_sf"/>
</dbReference>
<evidence type="ECO:0000256" key="3">
    <source>
        <dbReference type="ARBA" id="ARBA00022737"/>
    </source>
</evidence>
<evidence type="ECO:0000256" key="9">
    <source>
        <dbReference type="SAM" id="MobiDB-lite"/>
    </source>
</evidence>
<dbReference type="SUPFAM" id="SSF100895">
    <property type="entry name" value="Kazal-type serine protease inhibitors"/>
    <property type="match status" value="1"/>
</dbReference>
<keyword evidence="4" id="KW-0547">Nucleotide-binding</keyword>
<dbReference type="EMBL" id="LSMT01000016">
    <property type="protein sequence ID" value="PFX33024.1"/>
    <property type="molecule type" value="Genomic_DNA"/>
</dbReference>
<dbReference type="CDD" id="cd00104">
    <property type="entry name" value="KAZAL_FS"/>
    <property type="match status" value="1"/>
</dbReference>
<dbReference type="Pfam" id="PF07645">
    <property type="entry name" value="EGF_CA"/>
    <property type="match status" value="1"/>
</dbReference>
<dbReference type="InterPro" id="IPR036056">
    <property type="entry name" value="Fibrinogen-like_C"/>
</dbReference>
<dbReference type="OrthoDB" id="5957697at2759"/>
<feature type="domain" description="Fibrinogen C-terminal" evidence="14">
    <location>
        <begin position="1867"/>
        <end position="1918"/>
    </location>
</feature>
<keyword evidence="3" id="KW-0677">Repeat</keyword>
<dbReference type="InterPro" id="IPR002181">
    <property type="entry name" value="Fibrinogen_a/b/g_C_dom"/>
</dbReference>
<evidence type="ECO:0000313" key="16">
    <source>
        <dbReference type="EMBL" id="PFX33024.1"/>
    </source>
</evidence>
<dbReference type="PROSITE" id="PS51465">
    <property type="entry name" value="KAZAL_2"/>
    <property type="match status" value="1"/>
</dbReference>
<evidence type="ECO:0000256" key="2">
    <source>
        <dbReference type="ARBA" id="ARBA00022729"/>
    </source>
</evidence>
<dbReference type="CDD" id="cd00054">
    <property type="entry name" value="EGF_CA"/>
    <property type="match status" value="1"/>
</dbReference>
<dbReference type="SUPFAM" id="SSF56436">
    <property type="entry name" value="C-type lectin-like"/>
    <property type="match status" value="1"/>
</dbReference>
<comment type="caution">
    <text evidence="7">Lacks conserved residue(s) required for the propagation of feature annotation.</text>
</comment>
<dbReference type="PROSITE" id="PS01187">
    <property type="entry name" value="EGF_CA"/>
    <property type="match status" value="1"/>
</dbReference>
<dbReference type="InterPro" id="IPR001245">
    <property type="entry name" value="Ser-Thr/Tyr_kinase_cat_dom"/>
</dbReference>
<evidence type="ECO:0000259" key="13">
    <source>
        <dbReference type="PROSITE" id="PS50041"/>
    </source>
</evidence>
<dbReference type="SUPFAM" id="SSF56496">
    <property type="entry name" value="Fibrinogen C-terminal domain-like"/>
    <property type="match status" value="1"/>
</dbReference>
<dbReference type="InterPro" id="IPR011993">
    <property type="entry name" value="PH-like_dom_sf"/>
</dbReference>
<feature type="coiled-coil region" evidence="8">
    <location>
        <begin position="588"/>
        <end position="629"/>
    </location>
</feature>
<dbReference type="SUPFAM" id="SSF56112">
    <property type="entry name" value="Protein kinase-like (PK-like)"/>
    <property type="match status" value="1"/>
</dbReference>
<dbReference type="GO" id="GO:0005737">
    <property type="term" value="C:cytoplasm"/>
    <property type="evidence" value="ECO:0007669"/>
    <property type="project" value="UniProtKB-ARBA"/>
</dbReference>
<evidence type="ECO:0000256" key="5">
    <source>
        <dbReference type="ARBA" id="ARBA00022840"/>
    </source>
</evidence>
<dbReference type="PROSITE" id="PS50003">
    <property type="entry name" value="PH_DOMAIN"/>
    <property type="match status" value="1"/>
</dbReference>
<dbReference type="SUPFAM" id="SSF50729">
    <property type="entry name" value="PH domain-like"/>
    <property type="match status" value="1"/>
</dbReference>
<dbReference type="GO" id="GO:0005524">
    <property type="term" value="F:ATP binding"/>
    <property type="evidence" value="ECO:0007669"/>
    <property type="project" value="UniProtKB-KW"/>
</dbReference>
<dbReference type="CDD" id="cd00037">
    <property type="entry name" value="CLECT"/>
    <property type="match status" value="1"/>
</dbReference>
<feature type="region of interest" description="Disordered" evidence="9">
    <location>
        <begin position="836"/>
        <end position="867"/>
    </location>
</feature>
<feature type="domain" description="C-type lectin" evidence="13">
    <location>
        <begin position="1706"/>
        <end position="1820"/>
    </location>
</feature>
<dbReference type="SMART" id="SM00233">
    <property type="entry name" value="PH"/>
    <property type="match status" value="1"/>
</dbReference>
<dbReference type="PROSITE" id="PS51406">
    <property type="entry name" value="FIBRINOGEN_C_2"/>
    <property type="match status" value="1"/>
</dbReference>
<evidence type="ECO:0000259" key="15">
    <source>
        <dbReference type="PROSITE" id="PS51465"/>
    </source>
</evidence>
<feature type="domain" description="PH" evidence="10">
    <location>
        <begin position="18"/>
        <end position="123"/>
    </location>
</feature>
<name>A0A2B4SQS3_STYPI</name>
<keyword evidence="17" id="KW-1185">Reference proteome</keyword>
<dbReference type="InterPro" id="IPR016187">
    <property type="entry name" value="CTDL_fold"/>
</dbReference>
<dbReference type="NCBIfam" id="NF040941">
    <property type="entry name" value="GGGWT_bact"/>
    <property type="match status" value="1"/>
</dbReference>
<evidence type="ECO:0000256" key="4">
    <source>
        <dbReference type="ARBA" id="ARBA00022741"/>
    </source>
</evidence>
<sequence>MESKKERARFCGNILVRKTKRKSFLAKSLFEGVFGVLNDSSLEYYRSSAQWTKGEKPDFFLELLHIQSVEEVDDDAFSQALCFQVTYHCRTKKDNSNTRTLYLSAYDVDELESWLCSLRSGIPTVKKRKLSPAITFHGFGVVALETHFSDMPGSLPFNAGDHLTVSGASGSVEWKAFSTTSTSGYGYIPIHLVKLKDLEEEPMDRTVKHIEVLLDEATQKYRVKDESDAVCYANFLQFDSIQQLLDQCKQHPTLGITLEKYPTIKNADEIWRVDWADIENGGENDSDLPWNVSYGKFHSKDALIHVLPEGSSDILKEKFSNQSRLMMTLNHDNVVRLEGVGIKGPRSFMVQGNLPNGDLSDYLTRNSSLLLSYPTELGHIMNQVINGMVYLHECSVVHGELIPKNCLVGDKGMIKISGFHCARSPWCKGALSDDVYKNKIPIPAPELSESSGSFPSDVWAYGLFIYAVTTAIQEPITDLEQVLKLKRKDDVLDNVSSFIEKIAMCLQAEPKARPTFQNLRDSLSEKAGSSTPSCSSHSLEDPLNVQNFADENSKLVVKKNKDTMVESFVDGSAAMDWDDTDIPISYDQEKLKQRLRSAELEALKAKALQKRAEAAKDSILAQVQEAETKCLKEVELMTKTFLVRLNEANDRAVEAEQARYIAEEVKRLTEEKYTLYKYESEKNMHELRSMFDDALLERDELVSALKSVSKDFDAPELISPKRKDSINQLEEKYQRYISTSDRTIQSLKTQLNGVVKQRDELAIHHETARNEMRDTREALDQAEKEKEEFQFRLEEAQFEIERLEEMISTMTQKRQQAERERDQLQMLTDMSLMKLRQAESEAPRKRASLCSFPPKMEDRPKDKRDPSLRRLSEQLLHLIDLPSGEAAGERSDIQETDRNIRTSGVAIENVSPHGKQKLRRLGKSAMPSIPQIKKFAPLKPIQRKQNDCHQYASDGHNSTSAVNNVCINENENPQKDTWQEAMNVCEEPEKKTLPEDQTTFSDCVSTKHFTIPTLHIEEADTDSDMDHVKEVPQIAISEFDNTDLAINEVDDDEECSSYETEGQDSPMFIVGDHEGQTRIVYSVEDLPKLLEETYLQNGKLNISQTFEQWSCNSGCTPSYHCRLPRCTSVAFPKTFSGSEKVQVHVSLSHGEEFSRVHSPSAMWVRSITTRGFDVCVRETGSARNESGVINWVAFQDNPGMIPGSLVFSGIWTTETKCNKVDFSQDWFAFDGNGSDLNFTLMGEAGFENRNTPKVEDNYGFCQDVQFNTTFYASPVVLVSVHHYYNRQQKNLILPENNIVTAWVEEIRLTSMTICVKDLSGTGSKHDPLSVYYVVIGDIDPCLGVNCPSFGICKTFSAHESRCVCHEDCPSYQDPVCTTNGTTYDNHCWYKLNYCKGLEQNSVYHPGSCVGFPIVRDKVELRVPRWSDSSCQTVVFPPYHFYPEKLVQVQITVTHMNLNDSERVHDAVTSWIEDTNTYNFTVCAMQSGRRSRNFNPFATIVWVAYQGAPPNGMTGIIKMQKWWSGTKCADVTFSKDKFKSTPVVLVTAEHLRTGIEYDAALIWTEDATKDSFKVCLREMQNFDGKHEDINVNWMAFTDLHKPFFKERGFVKFPNTNPPLDENNNAYCQFVLFAKSYNSTPSVLVTANHRTDNGNSAPVHNGITAWIENMNSTGFRACLKELYETRYEPVSLSYVVLTNICEPGWSYFNGHCYFTSKTCANWTTALRNCRNENSAIADVESSEENVFIQHRHNGEKSWLGLNDRSSECNFTWVDRGRGNFTAWANNQPNNFKEEDCVHALGIKYRYEWNDVKCSDCHKYTCKKDLDECNTNLDACNRKASCNNTEGSYTCLCDNPYQGDGFDCSSTLGLYSSNPAHSCKEMRDLGLSRKNGRYWIDPEKNGNPLKVFCDMTTDGGGWLLVSEVVVDSSNQRFPFSVESSYRGISKSQMFLSNNAMQQLRQHLSFTQLRFYC</sequence>
<evidence type="ECO:0000259" key="10">
    <source>
        <dbReference type="PROSITE" id="PS50003"/>
    </source>
</evidence>
<dbReference type="InterPro" id="IPR002350">
    <property type="entry name" value="Kazal_dom"/>
</dbReference>
<dbReference type="Proteomes" id="UP000225706">
    <property type="component" value="Unassembled WGS sequence"/>
</dbReference>